<dbReference type="PANTHER" id="PTHR30545:SF2">
    <property type="entry name" value="SUGAR FERMENTATION STIMULATION PROTEIN A"/>
    <property type="match status" value="1"/>
</dbReference>
<dbReference type="InterPro" id="IPR041465">
    <property type="entry name" value="SfsA_N"/>
</dbReference>
<dbReference type="PANTHER" id="PTHR30545">
    <property type="entry name" value="SUGAR FERMENTATION STIMULATION PROTEIN A"/>
    <property type="match status" value="1"/>
</dbReference>
<organism evidence="4 5">
    <name type="scientific">Pontivivens ytuae</name>
    <dbReference type="NCBI Taxonomy" id="2789856"/>
    <lineage>
        <taxon>Bacteria</taxon>
        <taxon>Pseudomonadati</taxon>
        <taxon>Pseudomonadota</taxon>
        <taxon>Alphaproteobacteria</taxon>
        <taxon>Rhodobacterales</taxon>
        <taxon>Paracoccaceae</taxon>
        <taxon>Pontivivens</taxon>
    </lineage>
</organism>
<keyword evidence="5" id="KW-1185">Reference proteome</keyword>
<dbReference type="KEGG" id="poz:I0K15_06455"/>
<gene>
    <name evidence="1 4" type="primary">sfsA</name>
    <name evidence="4" type="ORF">I0K15_06455</name>
</gene>
<dbReference type="InterPro" id="IPR005224">
    <property type="entry name" value="SfsA"/>
</dbReference>
<dbReference type="Pfam" id="PF17746">
    <property type="entry name" value="SfsA_N"/>
    <property type="match status" value="1"/>
</dbReference>
<dbReference type="Gene3D" id="2.40.50.580">
    <property type="match status" value="1"/>
</dbReference>
<proteinExistence type="inferred from homology"/>
<feature type="domain" description="SfsA N-terminal OB" evidence="3">
    <location>
        <begin position="13"/>
        <end position="80"/>
    </location>
</feature>
<dbReference type="NCBIfam" id="TIGR00230">
    <property type="entry name" value="sfsA"/>
    <property type="match status" value="1"/>
</dbReference>
<reference evidence="4 5" key="1">
    <citation type="submission" date="2020-11" db="EMBL/GenBank/DDBJ databases">
        <title>Description of Pontivivens ytuae sp. nov. isolated from deep sea sediment of Mariana Trench.</title>
        <authorList>
            <person name="Wang Z."/>
            <person name="Sun Q.-L."/>
            <person name="Xu X.-D."/>
            <person name="Tang Y.-Z."/>
            <person name="Zhang J."/>
        </authorList>
    </citation>
    <scope>NUCLEOTIDE SEQUENCE [LARGE SCALE GENOMIC DNA]</scope>
    <source>
        <strain evidence="4 5">MT2928</strain>
    </source>
</reference>
<accession>A0A7S9LU93</accession>
<dbReference type="Proteomes" id="UP000594800">
    <property type="component" value="Chromosome"/>
</dbReference>
<name>A0A7S9LU93_9RHOB</name>
<protein>
    <recommendedName>
        <fullName evidence="1">Sugar fermentation stimulation protein homolog</fullName>
    </recommendedName>
</protein>
<evidence type="ECO:0000313" key="4">
    <source>
        <dbReference type="EMBL" id="QPH55374.1"/>
    </source>
</evidence>
<dbReference type="Gene3D" id="3.40.1350.60">
    <property type="match status" value="1"/>
</dbReference>
<evidence type="ECO:0000256" key="1">
    <source>
        <dbReference type="HAMAP-Rule" id="MF_00095"/>
    </source>
</evidence>
<sequence length="235" mass="26028">MQFDPPLVPATLLRRYKRFLADVILEDGREVTVHCANPGKMLGVSTPGARVWLQPATDPKRKLQWSWRLIELEDGHLAGIDTGVPNRIVGEALSARAIPELAPWQTIRPEVKYGENSRVDFHLSGGPGPDIWLEVKNVHLRREDTLAEFPDSVTTRGAKHLRELSARVAAGERAVMLYVIQRTDCDRIAMAADLDPAYAEAFERAADTGVEMICHGTRISPDGVQLAGALPVIRR</sequence>
<dbReference type="EMBL" id="CP064942">
    <property type="protein sequence ID" value="QPH55374.1"/>
    <property type="molecule type" value="Genomic_DNA"/>
</dbReference>
<dbReference type="InterPro" id="IPR040452">
    <property type="entry name" value="SfsA_C"/>
</dbReference>
<dbReference type="HAMAP" id="MF_00095">
    <property type="entry name" value="SfsA"/>
    <property type="match status" value="1"/>
</dbReference>
<dbReference type="GO" id="GO:0003677">
    <property type="term" value="F:DNA binding"/>
    <property type="evidence" value="ECO:0007669"/>
    <property type="project" value="InterPro"/>
</dbReference>
<evidence type="ECO:0000259" key="3">
    <source>
        <dbReference type="Pfam" id="PF17746"/>
    </source>
</evidence>
<dbReference type="RefSeq" id="WP_196104573.1">
    <property type="nucleotide sequence ID" value="NZ_CP064942.1"/>
</dbReference>
<dbReference type="AlphaFoldDB" id="A0A7S9LU93"/>
<dbReference type="Pfam" id="PF03749">
    <property type="entry name" value="SfsA"/>
    <property type="match status" value="1"/>
</dbReference>
<evidence type="ECO:0000313" key="5">
    <source>
        <dbReference type="Proteomes" id="UP000594800"/>
    </source>
</evidence>
<feature type="domain" description="Sugar fermentation stimulation protein C-terminal" evidence="2">
    <location>
        <begin position="84"/>
        <end position="222"/>
    </location>
</feature>
<dbReference type="CDD" id="cd22359">
    <property type="entry name" value="SfsA-like_bacterial"/>
    <property type="match status" value="1"/>
</dbReference>
<evidence type="ECO:0000259" key="2">
    <source>
        <dbReference type="Pfam" id="PF03749"/>
    </source>
</evidence>
<comment type="similarity">
    <text evidence="1">Belongs to the SfsA family.</text>
</comment>